<gene>
    <name evidence="1" type="ORF">NTEN_LOCUS13021</name>
</gene>
<proteinExistence type="predicted"/>
<protein>
    <submittedName>
        <fullName evidence="1">Uncharacterized protein</fullName>
    </submittedName>
</protein>
<accession>A0A6H5GTM2</accession>
<evidence type="ECO:0000313" key="2">
    <source>
        <dbReference type="Proteomes" id="UP000479000"/>
    </source>
</evidence>
<keyword evidence="2" id="KW-1185">Reference proteome</keyword>
<feature type="non-terminal residue" evidence="1">
    <location>
        <position position="1"/>
    </location>
</feature>
<sequence length="69" mass="7931">MKLVIHGLRRGKTDFVFGEPIYRSFILKPETSPNDQHASFLLERKSGTLSSSRYSSNSEKANFHFIENI</sequence>
<name>A0A6H5GTM2_9HEMI</name>
<dbReference type="Proteomes" id="UP000479000">
    <property type="component" value="Unassembled WGS sequence"/>
</dbReference>
<evidence type="ECO:0000313" key="1">
    <source>
        <dbReference type="EMBL" id="CAB0007766.1"/>
    </source>
</evidence>
<feature type="non-terminal residue" evidence="1">
    <location>
        <position position="69"/>
    </location>
</feature>
<organism evidence="1 2">
    <name type="scientific">Nesidiocoris tenuis</name>
    <dbReference type="NCBI Taxonomy" id="355587"/>
    <lineage>
        <taxon>Eukaryota</taxon>
        <taxon>Metazoa</taxon>
        <taxon>Ecdysozoa</taxon>
        <taxon>Arthropoda</taxon>
        <taxon>Hexapoda</taxon>
        <taxon>Insecta</taxon>
        <taxon>Pterygota</taxon>
        <taxon>Neoptera</taxon>
        <taxon>Paraneoptera</taxon>
        <taxon>Hemiptera</taxon>
        <taxon>Heteroptera</taxon>
        <taxon>Panheteroptera</taxon>
        <taxon>Cimicomorpha</taxon>
        <taxon>Miridae</taxon>
        <taxon>Dicyphina</taxon>
        <taxon>Nesidiocoris</taxon>
    </lineage>
</organism>
<dbReference type="EMBL" id="CADCXU010019463">
    <property type="protein sequence ID" value="CAB0007766.1"/>
    <property type="molecule type" value="Genomic_DNA"/>
</dbReference>
<reference evidence="1 2" key="1">
    <citation type="submission" date="2020-02" db="EMBL/GenBank/DDBJ databases">
        <authorList>
            <person name="Ferguson B K."/>
        </authorList>
    </citation>
    <scope>NUCLEOTIDE SEQUENCE [LARGE SCALE GENOMIC DNA]</scope>
</reference>
<dbReference type="AlphaFoldDB" id="A0A6H5GTM2"/>